<evidence type="ECO:0008006" key="3">
    <source>
        <dbReference type="Google" id="ProtNLM"/>
    </source>
</evidence>
<name>A0A5E9G424_9MICO</name>
<gene>
    <name evidence="1" type="ORF">SAMN05216368_1404</name>
</gene>
<sequence>METMVDDIGVVVVEVLRAARYKESTIGNYQKSIRWLAVLAQKDDGRYTPALGAEFASMTTSPRTGR</sequence>
<proteinExistence type="predicted"/>
<evidence type="ECO:0000313" key="2">
    <source>
        <dbReference type="Proteomes" id="UP000199639"/>
    </source>
</evidence>
<organism evidence="1 2">
    <name type="scientific">Cryobacterium flavum</name>
    <dbReference type="NCBI Taxonomy" id="1424659"/>
    <lineage>
        <taxon>Bacteria</taxon>
        <taxon>Bacillati</taxon>
        <taxon>Actinomycetota</taxon>
        <taxon>Actinomycetes</taxon>
        <taxon>Micrococcales</taxon>
        <taxon>Microbacteriaceae</taxon>
        <taxon>Cryobacterium</taxon>
    </lineage>
</organism>
<dbReference type="Proteomes" id="UP000199639">
    <property type="component" value="Unassembled WGS sequence"/>
</dbReference>
<protein>
    <recommendedName>
        <fullName evidence="3">Integrase SAM-like N-terminal domain-containing protein</fullName>
    </recommendedName>
</protein>
<accession>A0A5E9G424</accession>
<dbReference type="EMBL" id="FNIB01000040">
    <property type="protein sequence ID" value="SDO68860.1"/>
    <property type="molecule type" value="Genomic_DNA"/>
</dbReference>
<dbReference type="AlphaFoldDB" id="A0A5E9G424"/>
<evidence type="ECO:0000313" key="1">
    <source>
        <dbReference type="EMBL" id="SDO68860.1"/>
    </source>
</evidence>
<reference evidence="1 2" key="1">
    <citation type="submission" date="2016-10" db="EMBL/GenBank/DDBJ databases">
        <authorList>
            <person name="Varghese N."/>
            <person name="Submissions S."/>
        </authorList>
    </citation>
    <scope>NUCLEOTIDE SEQUENCE [LARGE SCALE GENOMIC DNA]</scope>
    <source>
        <strain evidence="1 2">CGMCC 1.11215</strain>
    </source>
</reference>
<feature type="non-terminal residue" evidence="1">
    <location>
        <position position="66"/>
    </location>
</feature>